<dbReference type="InterPro" id="IPR003313">
    <property type="entry name" value="AraC-bd"/>
</dbReference>
<evidence type="ECO:0000313" key="5">
    <source>
        <dbReference type="EMBL" id="MBL6455700.1"/>
    </source>
</evidence>
<name>A0ABS1V1X6_9PROT</name>
<dbReference type="Pfam" id="PF02311">
    <property type="entry name" value="AraC_binding"/>
    <property type="match status" value="1"/>
</dbReference>
<evidence type="ECO:0000256" key="2">
    <source>
        <dbReference type="ARBA" id="ARBA00023125"/>
    </source>
</evidence>
<sequence>MTPAPDHIRLMHDGPSGVEAIEARFAAHAYDLHRHDDWLVGVTEQGVQDFHCRGAHRRSTPGRVILIEPGEAHDGQAGAAGGFAYRMLYLPQAWLRAALADAPGGDPGFAATLCDDPALGGAIRAACLALAQPEERLGRDLALDAVLGWLRPHLGRPSRGGAAGRNTRLARRARERLEDDPASDPGADGLARAAGAADRFQLARAFRAAYGTSPHAYLVQVRLLRARRLLAEGLRPALVAAECGFADQSHLGRRFRRAYGLTPAAYRALCTGVPDRGPGMA</sequence>
<evidence type="ECO:0000256" key="1">
    <source>
        <dbReference type="ARBA" id="ARBA00023015"/>
    </source>
</evidence>
<dbReference type="SMART" id="SM00342">
    <property type="entry name" value="HTH_ARAC"/>
    <property type="match status" value="1"/>
</dbReference>
<dbReference type="InterPro" id="IPR009057">
    <property type="entry name" value="Homeodomain-like_sf"/>
</dbReference>
<comment type="caution">
    <text evidence="5">The sequence shown here is derived from an EMBL/GenBank/DDBJ whole genome shotgun (WGS) entry which is preliminary data.</text>
</comment>
<protein>
    <submittedName>
        <fullName evidence="5">AraC family transcriptional regulator</fullName>
    </submittedName>
</protein>
<keyword evidence="3" id="KW-0804">Transcription</keyword>
<keyword evidence="1" id="KW-0805">Transcription regulation</keyword>
<reference evidence="5 6" key="1">
    <citation type="submission" date="2021-01" db="EMBL/GenBank/DDBJ databases">
        <title>Belnapia mucosa sp. nov. and Belnapia arida sp. nov., isolated from the Tabernas Desert (Almeria, Spain).</title>
        <authorList>
            <person name="Molina-Menor E."/>
            <person name="Vidal-Verdu A."/>
            <person name="Calonge A."/>
            <person name="Satari L."/>
            <person name="Pereto Magraner J."/>
            <person name="Porcar Miralles M."/>
        </authorList>
    </citation>
    <scope>NUCLEOTIDE SEQUENCE [LARGE SCALE GENOMIC DNA]</scope>
    <source>
        <strain evidence="5 6">T6</strain>
    </source>
</reference>
<dbReference type="EMBL" id="JAEUXJ010000003">
    <property type="protein sequence ID" value="MBL6455700.1"/>
    <property type="molecule type" value="Genomic_DNA"/>
</dbReference>
<dbReference type="InterPro" id="IPR037923">
    <property type="entry name" value="HTH-like"/>
</dbReference>
<dbReference type="PROSITE" id="PS01124">
    <property type="entry name" value="HTH_ARAC_FAMILY_2"/>
    <property type="match status" value="1"/>
</dbReference>
<dbReference type="Gene3D" id="1.10.10.60">
    <property type="entry name" value="Homeodomain-like"/>
    <property type="match status" value="2"/>
</dbReference>
<evidence type="ECO:0000313" key="6">
    <source>
        <dbReference type="Proteomes" id="UP000606490"/>
    </source>
</evidence>
<feature type="domain" description="HTH araC/xylS-type" evidence="4">
    <location>
        <begin position="171"/>
        <end position="269"/>
    </location>
</feature>
<dbReference type="InterPro" id="IPR018060">
    <property type="entry name" value="HTH_AraC"/>
</dbReference>
<dbReference type="Pfam" id="PF12833">
    <property type="entry name" value="HTH_18"/>
    <property type="match status" value="1"/>
</dbReference>
<dbReference type="SUPFAM" id="SSF46689">
    <property type="entry name" value="Homeodomain-like"/>
    <property type="match status" value="2"/>
</dbReference>
<evidence type="ECO:0000256" key="3">
    <source>
        <dbReference type="ARBA" id="ARBA00023163"/>
    </source>
</evidence>
<gene>
    <name evidence="5" type="ORF">JMJ55_10220</name>
</gene>
<keyword evidence="6" id="KW-1185">Reference proteome</keyword>
<dbReference type="SUPFAM" id="SSF51215">
    <property type="entry name" value="Regulatory protein AraC"/>
    <property type="match status" value="1"/>
</dbReference>
<accession>A0ABS1V1X6</accession>
<organism evidence="5 6">
    <name type="scientific">Belnapia mucosa</name>
    <dbReference type="NCBI Taxonomy" id="2804532"/>
    <lineage>
        <taxon>Bacteria</taxon>
        <taxon>Pseudomonadati</taxon>
        <taxon>Pseudomonadota</taxon>
        <taxon>Alphaproteobacteria</taxon>
        <taxon>Acetobacterales</taxon>
        <taxon>Roseomonadaceae</taxon>
        <taxon>Belnapia</taxon>
    </lineage>
</organism>
<evidence type="ECO:0000259" key="4">
    <source>
        <dbReference type="PROSITE" id="PS01124"/>
    </source>
</evidence>
<dbReference type="Proteomes" id="UP000606490">
    <property type="component" value="Unassembled WGS sequence"/>
</dbReference>
<dbReference type="PANTHER" id="PTHR46796:SF2">
    <property type="entry name" value="TRANSCRIPTIONAL REGULATORY PROTEIN"/>
    <property type="match status" value="1"/>
</dbReference>
<dbReference type="RefSeq" id="WP_202825428.1">
    <property type="nucleotide sequence ID" value="NZ_JAEUXJ010000003.1"/>
</dbReference>
<dbReference type="InterPro" id="IPR050204">
    <property type="entry name" value="AraC_XylS_family_regulators"/>
</dbReference>
<keyword evidence="2" id="KW-0238">DNA-binding</keyword>
<proteinExistence type="predicted"/>
<dbReference type="PANTHER" id="PTHR46796">
    <property type="entry name" value="HTH-TYPE TRANSCRIPTIONAL ACTIVATOR RHAS-RELATED"/>
    <property type="match status" value="1"/>
</dbReference>